<dbReference type="PIRSF" id="PIRSF036894">
    <property type="entry name" value="PMI_Firm_short"/>
    <property type="match status" value="1"/>
</dbReference>
<evidence type="ECO:0000259" key="7">
    <source>
        <dbReference type="Pfam" id="PF20511"/>
    </source>
</evidence>
<dbReference type="Gene3D" id="2.60.120.10">
    <property type="entry name" value="Jelly Rolls"/>
    <property type="match status" value="2"/>
</dbReference>
<dbReference type="GO" id="GO:0008270">
    <property type="term" value="F:zinc ion binding"/>
    <property type="evidence" value="ECO:0007669"/>
    <property type="project" value="InterPro"/>
</dbReference>
<dbReference type="InterPro" id="IPR014628">
    <property type="entry name" value="Man6P_isomerase_Firm_short"/>
</dbReference>
<dbReference type="InterPro" id="IPR051804">
    <property type="entry name" value="Carb_Metab_Reg_Kinase/Isom"/>
</dbReference>
<protein>
    <recommendedName>
        <fullName evidence="3">Phosphohexomutase</fullName>
    </recommendedName>
    <alternativeName>
        <fullName evidence="4">Phosphomannose isomerase</fullName>
    </alternativeName>
</protein>
<keyword evidence="9" id="KW-0413">Isomerase</keyword>
<evidence type="ECO:0000313" key="10">
    <source>
        <dbReference type="Proteomes" id="UP000239863"/>
    </source>
</evidence>
<dbReference type="InterPro" id="IPR014710">
    <property type="entry name" value="RmlC-like_jellyroll"/>
</dbReference>
<keyword evidence="1 5" id="KW-0479">Metal-binding</keyword>
<evidence type="ECO:0000313" key="9">
    <source>
        <dbReference type="EMBL" id="PPK49049.1"/>
    </source>
</evidence>
<feature type="domain" description="Phosphomannose isomerase type I catalytic" evidence="7">
    <location>
        <begin position="7"/>
        <end position="103"/>
    </location>
</feature>
<dbReference type="GO" id="GO:0004476">
    <property type="term" value="F:mannose-6-phosphate isomerase activity"/>
    <property type="evidence" value="ECO:0007669"/>
    <property type="project" value="InterPro"/>
</dbReference>
<evidence type="ECO:0000259" key="8">
    <source>
        <dbReference type="Pfam" id="PF21621"/>
    </source>
</evidence>
<dbReference type="CDD" id="cd07010">
    <property type="entry name" value="cupin_PMI_type_I_N_bac"/>
    <property type="match status" value="1"/>
</dbReference>
<keyword evidence="2 5" id="KW-0862">Zinc</keyword>
<feature type="binding site" evidence="5">
    <location>
        <position position="97"/>
    </location>
    <ligand>
        <name>Zn(2+)</name>
        <dbReference type="ChEBI" id="CHEBI:29105"/>
    </ligand>
</feature>
<dbReference type="EMBL" id="PTIS01000003">
    <property type="protein sequence ID" value="PPK49049.1"/>
    <property type="molecule type" value="Genomic_DNA"/>
</dbReference>
<accession>A0A2S6FZM7</accession>
<feature type="binding site" evidence="5">
    <location>
        <position position="171"/>
    </location>
    <ligand>
        <name>Zn(2+)</name>
        <dbReference type="ChEBI" id="CHEBI:29105"/>
    </ligand>
</feature>
<dbReference type="InterPro" id="IPR049071">
    <property type="entry name" value="MPI_cupin_dom"/>
</dbReference>
<evidence type="ECO:0000256" key="1">
    <source>
        <dbReference type="ARBA" id="ARBA00022723"/>
    </source>
</evidence>
<evidence type="ECO:0000256" key="4">
    <source>
        <dbReference type="ARBA" id="ARBA00030762"/>
    </source>
</evidence>
<evidence type="ECO:0000256" key="5">
    <source>
        <dbReference type="PIRSR" id="PIRSR036894-1"/>
    </source>
</evidence>
<evidence type="ECO:0000256" key="3">
    <source>
        <dbReference type="ARBA" id="ARBA00029741"/>
    </source>
</evidence>
<dbReference type="GO" id="GO:0005975">
    <property type="term" value="P:carbohydrate metabolic process"/>
    <property type="evidence" value="ECO:0007669"/>
    <property type="project" value="InterPro"/>
</dbReference>
<proteinExistence type="predicted"/>
<dbReference type="InterPro" id="IPR011051">
    <property type="entry name" value="RmlC_Cupin_sf"/>
</dbReference>
<dbReference type="Pfam" id="PF21621">
    <property type="entry name" value="MPI_cupin_dom"/>
    <property type="match status" value="1"/>
</dbReference>
<gene>
    <name evidence="9" type="ORF">BD821_103179</name>
</gene>
<reference evidence="9 10" key="1">
    <citation type="submission" date="2018-02" db="EMBL/GenBank/DDBJ databases">
        <title>Genomic Encyclopedia of Archaeal and Bacterial Type Strains, Phase II (KMG-II): from individual species to whole genera.</title>
        <authorList>
            <person name="Goeker M."/>
        </authorList>
    </citation>
    <scope>NUCLEOTIDE SEQUENCE [LARGE SCALE GENOMIC DNA]</scope>
    <source>
        <strain evidence="9 10">DSM 15099</strain>
    </source>
</reference>
<name>A0A2S6FZM7_9CLOT</name>
<dbReference type="RefSeq" id="WP_104409456.1">
    <property type="nucleotide sequence ID" value="NZ_PTIS01000003.1"/>
</dbReference>
<dbReference type="SUPFAM" id="SSF51182">
    <property type="entry name" value="RmlC-like cupins"/>
    <property type="match status" value="1"/>
</dbReference>
<feature type="domain" description="Mannose-6-phosphate isomerase cupin" evidence="8">
    <location>
        <begin position="231"/>
        <end position="309"/>
    </location>
</feature>
<dbReference type="InterPro" id="IPR046457">
    <property type="entry name" value="PMI_typeI_cat"/>
</dbReference>
<dbReference type="PANTHER" id="PTHR42742">
    <property type="entry name" value="TRANSCRIPTIONAL REPRESSOR MPRA"/>
    <property type="match status" value="1"/>
</dbReference>
<comment type="cofactor">
    <cofactor evidence="5">
        <name>Zn(2+)</name>
        <dbReference type="ChEBI" id="CHEBI:29105"/>
    </cofactor>
    <text evidence="5">Binds 1 zinc ion per subunit.</text>
</comment>
<feature type="active site" evidence="6">
    <location>
        <position position="191"/>
    </location>
</feature>
<feature type="binding site" evidence="5">
    <location>
        <position position="114"/>
    </location>
    <ligand>
        <name>Zn(2+)</name>
        <dbReference type="ChEBI" id="CHEBI:29105"/>
    </ligand>
</feature>
<organism evidence="9 10">
    <name type="scientific">Clostridium algidicarnis DSM 15099</name>
    <dbReference type="NCBI Taxonomy" id="1121295"/>
    <lineage>
        <taxon>Bacteria</taxon>
        <taxon>Bacillati</taxon>
        <taxon>Bacillota</taxon>
        <taxon>Clostridia</taxon>
        <taxon>Eubacteriales</taxon>
        <taxon>Clostridiaceae</taxon>
        <taxon>Clostridium</taxon>
    </lineage>
</organism>
<comment type="caution">
    <text evidence="9">The sequence shown here is derived from an EMBL/GenBank/DDBJ whole genome shotgun (WGS) entry which is preliminary data.</text>
</comment>
<dbReference type="PANTHER" id="PTHR42742:SF3">
    <property type="entry name" value="FRUCTOKINASE"/>
    <property type="match status" value="1"/>
</dbReference>
<dbReference type="OrthoDB" id="9808275at2"/>
<evidence type="ECO:0000256" key="2">
    <source>
        <dbReference type="ARBA" id="ARBA00022833"/>
    </source>
</evidence>
<dbReference type="Proteomes" id="UP000239863">
    <property type="component" value="Unassembled WGS sequence"/>
</dbReference>
<sequence length="321" mass="36428">MYPIKFDNIYFEKVWGGRDLADFRNNLPKGDIGESWDIACHPHGTGIISSGKFKGMKFDELISTLGERVVGTKISKERFPLLLKIINAKENLSVQVHPNDDYALKVEGEFGKTEAWYVLEALEEAYIIVGTKNCTKDEFKQALNHGDIEPYLNKVPVKKGDVFFVKSGLVHAIGEGIVIVEIQQNSDTTYRVHDYNRGREIHVKRALDVIDFSLKGGKCRGLKTELKGYNKTNYCLSKYFSLELYDVNYKLEETSDKERFYIFTCVEGNVSIVYEGGSEDIFKGDSFLIPATLGAYSIEGRLSLLKSYVPDVEKVRKEIIK</sequence>
<dbReference type="AlphaFoldDB" id="A0A2S6FZM7"/>
<dbReference type="Pfam" id="PF20511">
    <property type="entry name" value="PMI_typeI_cat"/>
    <property type="match status" value="1"/>
</dbReference>
<evidence type="ECO:0000256" key="6">
    <source>
        <dbReference type="PIRSR" id="PIRSR036894-2"/>
    </source>
</evidence>